<keyword evidence="4" id="KW-0067">ATP-binding</keyword>
<dbReference type="InterPro" id="IPR050683">
    <property type="entry name" value="Bact_Polysacc_Export_ATP-bd"/>
</dbReference>
<keyword evidence="2" id="KW-0813">Transport</keyword>
<reference evidence="7" key="1">
    <citation type="submission" date="2018-05" db="EMBL/GenBank/DDBJ databases">
        <authorList>
            <person name="Liu B.-T."/>
        </authorList>
    </citation>
    <scope>NUCLEOTIDE SEQUENCE [LARGE SCALE GENOMIC DNA]</scope>
    <source>
        <strain evidence="7">WD6-1</strain>
    </source>
</reference>
<dbReference type="AlphaFoldDB" id="A0A2U2BXE9"/>
<evidence type="ECO:0000256" key="4">
    <source>
        <dbReference type="ARBA" id="ARBA00022840"/>
    </source>
</evidence>
<evidence type="ECO:0000313" key="7">
    <source>
        <dbReference type="Proteomes" id="UP000245168"/>
    </source>
</evidence>
<dbReference type="GO" id="GO:0005524">
    <property type="term" value="F:ATP binding"/>
    <property type="evidence" value="ECO:0007669"/>
    <property type="project" value="UniProtKB-KW"/>
</dbReference>
<keyword evidence="7" id="KW-1185">Reference proteome</keyword>
<dbReference type="Proteomes" id="UP000245168">
    <property type="component" value="Unassembled WGS sequence"/>
</dbReference>
<evidence type="ECO:0000313" key="6">
    <source>
        <dbReference type="EMBL" id="PWE18691.1"/>
    </source>
</evidence>
<organism evidence="6 7">
    <name type="scientific">Marinicauda salina</name>
    <dbReference type="NCBI Taxonomy" id="2135793"/>
    <lineage>
        <taxon>Bacteria</taxon>
        <taxon>Pseudomonadati</taxon>
        <taxon>Pseudomonadota</taxon>
        <taxon>Alphaproteobacteria</taxon>
        <taxon>Maricaulales</taxon>
        <taxon>Maricaulaceae</taxon>
        <taxon>Marinicauda</taxon>
    </lineage>
</organism>
<dbReference type="PANTHER" id="PTHR46743:SF2">
    <property type="entry name" value="TEICHOIC ACIDS EXPORT ATP-BINDING PROTEIN TAGH"/>
    <property type="match status" value="1"/>
</dbReference>
<evidence type="ECO:0000259" key="5">
    <source>
        <dbReference type="PROSITE" id="PS50893"/>
    </source>
</evidence>
<evidence type="ECO:0000256" key="2">
    <source>
        <dbReference type="ARBA" id="ARBA00022448"/>
    </source>
</evidence>
<dbReference type="InterPro" id="IPR027417">
    <property type="entry name" value="P-loop_NTPase"/>
</dbReference>
<evidence type="ECO:0000256" key="1">
    <source>
        <dbReference type="ARBA" id="ARBA00005417"/>
    </source>
</evidence>
<protein>
    <submittedName>
        <fullName evidence="6">ABC transporter</fullName>
    </submittedName>
</protein>
<dbReference type="InterPro" id="IPR015860">
    <property type="entry name" value="ABC_transpr_TagH-like"/>
</dbReference>
<dbReference type="InterPro" id="IPR003439">
    <property type="entry name" value="ABC_transporter-like_ATP-bd"/>
</dbReference>
<dbReference type="SUPFAM" id="SSF52540">
    <property type="entry name" value="P-loop containing nucleoside triphosphate hydrolases"/>
    <property type="match status" value="1"/>
</dbReference>
<dbReference type="CDD" id="cd03220">
    <property type="entry name" value="ABC_KpsT_Wzt"/>
    <property type="match status" value="1"/>
</dbReference>
<accession>A0A2U2BXE9</accession>
<dbReference type="Pfam" id="PF00005">
    <property type="entry name" value="ABC_tran"/>
    <property type="match status" value="1"/>
</dbReference>
<dbReference type="Gene3D" id="3.40.50.300">
    <property type="entry name" value="P-loop containing nucleotide triphosphate hydrolases"/>
    <property type="match status" value="1"/>
</dbReference>
<dbReference type="GO" id="GO:0140359">
    <property type="term" value="F:ABC-type transporter activity"/>
    <property type="evidence" value="ECO:0007669"/>
    <property type="project" value="InterPro"/>
</dbReference>
<gene>
    <name evidence="6" type="ORF">DDZ18_03615</name>
</gene>
<dbReference type="EMBL" id="QEXV01000001">
    <property type="protein sequence ID" value="PWE18691.1"/>
    <property type="molecule type" value="Genomic_DNA"/>
</dbReference>
<feature type="domain" description="ABC transporter" evidence="5">
    <location>
        <begin position="1"/>
        <end position="194"/>
    </location>
</feature>
<dbReference type="InterPro" id="IPR003593">
    <property type="entry name" value="AAA+_ATPase"/>
</dbReference>
<proteinExistence type="inferred from homology"/>
<name>A0A2U2BXE9_9PROT</name>
<dbReference type="PANTHER" id="PTHR46743">
    <property type="entry name" value="TEICHOIC ACIDS EXPORT ATP-BINDING PROTEIN TAGH"/>
    <property type="match status" value="1"/>
</dbReference>
<dbReference type="PROSITE" id="PS50893">
    <property type="entry name" value="ABC_TRANSPORTER_2"/>
    <property type="match status" value="1"/>
</dbReference>
<dbReference type="OrthoDB" id="9778870at2"/>
<dbReference type="SMART" id="SM00382">
    <property type="entry name" value="AAA"/>
    <property type="match status" value="1"/>
</dbReference>
<dbReference type="GO" id="GO:0016020">
    <property type="term" value="C:membrane"/>
    <property type="evidence" value="ECO:0007669"/>
    <property type="project" value="InterPro"/>
</dbReference>
<dbReference type="GO" id="GO:0016887">
    <property type="term" value="F:ATP hydrolysis activity"/>
    <property type="evidence" value="ECO:0007669"/>
    <property type="project" value="InterPro"/>
</dbReference>
<comment type="caution">
    <text evidence="6">The sequence shown here is derived from an EMBL/GenBank/DDBJ whole genome shotgun (WGS) entry which is preliminary data.</text>
</comment>
<evidence type="ECO:0000256" key="3">
    <source>
        <dbReference type="ARBA" id="ARBA00022741"/>
    </source>
</evidence>
<comment type="similarity">
    <text evidence="1">Belongs to the ABC transporter superfamily.</text>
</comment>
<keyword evidence="3" id="KW-0547">Nucleotide-binding</keyword>
<sequence>MPGTKLGLIGKNGSGKSTLLRTLAGVYVPTEGAISVEGDTAAIFNATSGFMPNATGYENIFLRGVLLGFSFGEIERLVPSIIEFAGIGDWIHQPIYQYSSGMTLRLAFSITTAVESDILLMDEWLGAGDADFIDKARGRMQEMVARSSILVLATHNLRLMRSVCDTVMIMDRGRILYHGDIGEGLSMYREMRDQH</sequence>